<feature type="compositionally biased region" description="Polar residues" evidence="2">
    <location>
        <begin position="216"/>
        <end position="228"/>
    </location>
</feature>
<proteinExistence type="predicted"/>
<evidence type="ECO:0000313" key="3">
    <source>
        <dbReference type="EMBL" id="MBO2009150.1"/>
    </source>
</evidence>
<protein>
    <recommendedName>
        <fullName evidence="5">Tetratricopeptide repeat protein</fullName>
    </recommendedName>
</protein>
<dbReference type="RefSeq" id="WP_208174769.1">
    <property type="nucleotide sequence ID" value="NZ_JAGETZ010000003.1"/>
</dbReference>
<dbReference type="InterPro" id="IPR011990">
    <property type="entry name" value="TPR-like_helical_dom_sf"/>
</dbReference>
<keyword evidence="1" id="KW-0802">TPR repeat</keyword>
<accession>A0ABS3QD39</accession>
<keyword evidence="4" id="KW-1185">Reference proteome</keyword>
<comment type="caution">
    <text evidence="3">The sequence shown here is derived from an EMBL/GenBank/DDBJ whole genome shotgun (WGS) entry which is preliminary data.</text>
</comment>
<feature type="compositionally biased region" description="Polar residues" evidence="2">
    <location>
        <begin position="238"/>
        <end position="251"/>
    </location>
</feature>
<dbReference type="Proteomes" id="UP000664369">
    <property type="component" value="Unassembled WGS sequence"/>
</dbReference>
<dbReference type="InterPro" id="IPR019734">
    <property type="entry name" value="TPR_rpt"/>
</dbReference>
<evidence type="ECO:0008006" key="5">
    <source>
        <dbReference type="Google" id="ProtNLM"/>
    </source>
</evidence>
<evidence type="ECO:0000313" key="4">
    <source>
        <dbReference type="Proteomes" id="UP000664369"/>
    </source>
</evidence>
<feature type="compositionally biased region" description="Polar residues" evidence="2">
    <location>
        <begin position="259"/>
        <end position="273"/>
    </location>
</feature>
<gene>
    <name evidence="3" type="ORF">J4E00_08800</name>
</gene>
<feature type="compositionally biased region" description="Basic and acidic residues" evidence="2">
    <location>
        <begin position="173"/>
        <end position="189"/>
    </location>
</feature>
<organism evidence="3 4">
    <name type="scientific">Hymenobacter negativus</name>
    <dbReference type="NCBI Taxonomy" id="2795026"/>
    <lineage>
        <taxon>Bacteria</taxon>
        <taxon>Pseudomonadati</taxon>
        <taxon>Bacteroidota</taxon>
        <taxon>Cytophagia</taxon>
        <taxon>Cytophagales</taxon>
        <taxon>Hymenobacteraceae</taxon>
        <taxon>Hymenobacter</taxon>
    </lineage>
</organism>
<dbReference type="Gene3D" id="1.25.40.10">
    <property type="entry name" value="Tetratricopeptide repeat domain"/>
    <property type="match status" value="1"/>
</dbReference>
<feature type="repeat" description="TPR" evidence="1">
    <location>
        <begin position="98"/>
        <end position="131"/>
    </location>
</feature>
<sequence>MKYFALLMLLFSGPVLGLLTRVRDRNVAVADATAAYARDDARRAAKGFTDALVAQNAKTPDPRLVLNLAHSQVRGGQQQAAYSTYGRLLVGSPTTLGSVARQQMAVLLAQRGELAQALGLLRQALLLNPRNSGARADYEVLSDYLAHRPNSPQITAPPKASAPDKPNPSPEQHSAEKNKPAEKAGEDRQGSVNDNATSPPSPTTPPERRPDAKGQPDNQRPQASSGNAANGGRKPGAGTSQPVATGTTPGTQRGLDPASASSAATPNVRSSRPGTDAATPADVQLQTQRERLQAMNLSPAQARQLLETLRAQEQQYLQQITRPAAQKPDPSKPTW</sequence>
<dbReference type="PROSITE" id="PS50005">
    <property type="entry name" value="TPR"/>
    <property type="match status" value="1"/>
</dbReference>
<dbReference type="SUPFAM" id="SSF48452">
    <property type="entry name" value="TPR-like"/>
    <property type="match status" value="1"/>
</dbReference>
<dbReference type="EMBL" id="JAGETZ010000003">
    <property type="protein sequence ID" value="MBO2009150.1"/>
    <property type="molecule type" value="Genomic_DNA"/>
</dbReference>
<evidence type="ECO:0000256" key="1">
    <source>
        <dbReference type="PROSITE-ProRule" id="PRU00339"/>
    </source>
</evidence>
<evidence type="ECO:0000256" key="2">
    <source>
        <dbReference type="SAM" id="MobiDB-lite"/>
    </source>
</evidence>
<feature type="region of interest" description="Disordered" evidence="2">
    <location>
        <begin position="149"/>
        <end position="284"/>
    </location>
</feature>
<reference evidence="3 4" key="1">
    <citation type="submission" date="2021-03" db="EMBL/GenBank/DDBJ databases">
        <authorList>
            <person name="Kim M.K."/>
        </authorList>
    </citation>
    <scope>NUCLEOTIDE SEQUENCE [LARGE SCALE GENOMIC DNA]</scope>
    <source>
        <strain evidence="3 4">BT442</strain>
    </source>
</reference>
<name>A0ABS3QD39_9BACT</name>